<name>A7RRV0_NEMVE</name>
<feature type="transmembrane region" description="Helical" evidence="1">
    <location>
        <begin position="7"/>
        <end position="27"/>
    </location>
</feature>
<keyword evidence="1" id="KW-0472">Membrane</keyword>
<accession>A7RRV0</accession>
<evidence type="ECO:0000313" key="2">
    <source>
        <dbReference type="EMBL" id="EDO45825.1"/>
    </source>
</evidence>
<feature type="transmembrane region" description="Helical" evidence="1">
    <location>
        <begin position="53"/>
        <end position="76"/>
    </location>
</feature>
<dbReference type="HOGENOM" id="CLU_1483702_0_0_1"/>
<dbReference type="OMA" id="YQFHISE"/>
<keyword evidence="3" id="KW-1185">Reference proteome</keyword>
<feature type="transmembrane region" description="Helical" evidence="1">
    <location>
        <begin position="97"/>
        <end position="119"/>
    </location>
</feature>
<protein>
    <submittedName>
        <fullName evidence="2">Uncharacterized protein</fullName>
    </submittedName>
</protein>
<organism evidence="2 3">
    <name type="scientific">Nematostella vectensis</name>
    <name type="common">Starlet sea anemone</name>
    <dbReference type="NCBI Taxonomy" id="45351"/>
    <lineage>
        <taxon>Eukaryota</taxon>
        <taxon>Metazoa</taxon>
        <taxon>Cnidaria</taxon>
        <taxon>Anthozoa</taxon>
        <taxon>Hexacorallia</taxon>
        <taxon>Actiniaria</taxon>
        <taxon>Edwardsiidae</taxon>
        <taxon>Nematostella</taxon>
    </lineage>
</organism>
<dbReference type="EMBL" id="DS469532">
    <property type="protein sequence ID" value="EDO45825.1"/>
    <property type="molecule type" value="Genomic_DNA"/>
</dbReference>
<evidence type="ECO:0000313" key="3">
    <source>
        <dbReference type="Proteomes" id="UP000001593"/>
    </source>
</evidence>
<gene>
    <name evidence="2" type="ORF">NEMVEDRAFT_v1g232179</name>
</gene>
<sequence>MYFHQPMIPLLLSGNAVLHAIIAHVMIKSLKKCGHCLLFAQVFEVSRVLVGGSRLWCSLVLFVSVFNLAMSTLLVFEEDQRGLIRPPRLVSRFKSCIAFLNLVSTIFSAFLVSFGFWAWCRSYVVNSCSRTKGMDWYHFRPKYSDCGDGYFWMTVMLTCVLCACFCQCCLRILPKVWPNIAR</sequence>
<proteinExistence type="predicted"/>
<dbReference type="AlphaFoldDB" id="A7RRV0"/>
<keyword evidence="1" id="KW-1133">Transmembrane helix</keyword>
<keyword evidence="1" id="KW-0812">Transmembrane</keyword>
<dbReference type="Proteomes" id="UP000001593">
    <property type="component" value="Unassembled WGS sequence"/>
</dbReference>
<evidence type="ECO:0000256" key="1">
    <source>
        <dbReference type="SAM" id="Phobius"/>
    </source>
</evidence>
<reference evidence="2 3" key="1">
    <citation type="journal article" date="2007" name="Science">
        <title>Sea anemone genome reveals ancestral eumetazoan gene repertoire and genomic organization.</title>
        <authorList>
            <person name="Putnam N.H."/>
            <person name="Srivastava M."/>
            <person name="Hellsten U."/>
            <person name="Dirks B."/>
            <person name="Chapman J."/>
            <person name="Salamov A."/>
            <person name="Terry A."/>
            <person name="Shapiro H."/>
            <person name="Lindquist E."/>
            <person name="Kapitonov V.V."/>
            <person name="Jurka J."/>
            <person name="Genikhovich G."/>
            <person name="Grigoriev I.V."/>
            <person name="Lucas S.M."/>
            <person name="Steele R.E."/>
            <person name="Finnerty J.R."/>
            <person name="Technau U."/>
            <person name="Martindale M.Q."/>
            <person name="Rokhsar D.S."/>
        </authorList>
    </citation>
    <scope>NUCLEOTIDE SEQUENCE [LARGE SCALE GENOMIC DNA]</scope>
    <source>
        <strain evidence="3">CH2 X CH6</strain>
    </source>
</reference>
<dbReference type="InParanoid" id="A7RRV0"/>
<feature type="transmembrane region" description="Helical" evidence="1">
    <location>
        <begin position="150"/>
        <end position="173"/>
    </location>
</feature>